<dbReference type="EMBL" id="CM056741">
    <property type="protein sequence ID" value="KAJ8688427.1"/>
    <property type="molecule type" value="Genomic_DNA"/>
</dbReference>
<gene>
    <name evidence="1" type="ORF">QAD02_024222</name>
</gene>
<name>A0ACC2PYG6_9HYME</name>
<protein>
    <submittedName>
        <fullName evidence="1">Uncharacterized protein</fullName>
    </submittedName>
</protein>
<comment type="caution">
    <text evidence="1">The sequence shown here is derived from an EMBL/GenBank/DDBJ whole genome shotgun (WGS) entry which is preliminary data.</text>
</comment>
<accession>A0ACC2PYG6</accession>
<evidence type="ECO:0000313" key="1">
    <source>
        <dbReference type="EMBL" id="KAJ8688427.1"/>
    </source>
</evidence>
<reference evidence="1" key="1">
    <citation type="submission" date="2023-04" db="EMBL/GenBank/DDBJ databases">
        <title>A chromosome-level genome assembly of the parasitoid wasp Eretmocerus hayati.</title>
        <authorList>
            <person name="Zhong Y."/>
            <person name="Liu S."/>
            <person name="Liu Y."/>
        </authorList>
    </citation>
    <scope>NUCLEOTIDE SEQUENCE</scope>
    <source>
        <strain evidence="1">ZJU_SS_LIU_2023</strain>
    </source>
</reference>
<organism evidence="1 2">
    <name type="scientific">Eretmocerus hayati</name>
    <dbReference type="NCBI Taxonomy" id="131215"/>
    <lineage>
        <taxon>Eukaryota</taxon>
        <taxon>Metazoa</taxon>
        <taxon>Ecdysozoa</taxon>
        <taxon>Arthropoda</taxon>
        <taxon>Hexapoda</taxon>
        <taxon>Insecta</taxon>
        <taxon>Pterygota</taxon>
        <taxon>Neoptera</taxon>
        <taxon>Endopterygota</taxon>
        <taxon>Hymenoptera</taxon>
        <taxon>Apocrita</taxon>
        <taxon>Proctotrupomorpha</taxon>
        <taxon>Chalcidoidea</taxon>
        <taxon>Aphelinidae</taxon>
        <taxon>Aphelininae</taxon>
        <taxon>Eretmocerus</taxon>
    </lineage>
</organism>
<dbReference type="Proteomes" id="UP001239111">
    <property type="component" value="Chromosome 1"/>
</dbReference>
<proteinExistence type="predicted"/>
<evidence type="ECO:0000313" key="2">
    <source>
        <dbReference type="Proteomes" id="UP001239111"/>
    </source>
</evidence>
<keyword evidence="2" id="KW-1185">Reference proteome</keyword>
<sequence>MTSTQRTPGAGRLLFCAAGIFVCYSYYAILQEKVTRGQYVDGSSVEKFTYMFALVFVQCVVNCLFAKLLLVTVMKQGEDTTRTSYYAFSALTYLLAMVCSNMALQFVSYPTQVVGKAGKPIPVMVLGVLIGGKSYPLKKYCFIALIVTGVILFMYKDNVPQKQVEGEGFGKLLLLLSLTMDGLISVIQDKMRAEHKTKSGHMMFNMNVWSVLFSGVVILVSGEFFGFLKFVQRHPAAIQHITVLSICGALGQYFIFLTVTEFGPLTCSIATTTRKCFTVLASVIFFGNSLLPRQWVATIAVFLGLFLDSFYGKTKAVKKDIDK</sequence>